<dbReference type="EMBL" id="RXZH01000001">
    <property type="protein sequence ID" value="RTZ18070.1"/>
    <property type="molecule type" value="Genomic_DNA"/>
</dbReference>
<evidence type="ECO:0000256" key="1">
    <source>
        <dbReference type="SAM" id="MobiDB-lite"/>
    </source>
</evidence>
<dbReference type="RefSeq" id="WP_126572817.1">
    <property type="nucleotide sequence ID" value="NZ_RXZH01000001.1"/>
</dbReference>
<evidence type="ECO:0000313" key="4">
    <source>
        <dbReference type="Proteomes" id="UP000268973"/>
    </source>
</evidence>
<feature type="region of interest" description="Disordered" evidence="1">
    <location>
        <begin position="126"/>
        <end position="146"/>
    </location>
</feature>
<dbReference type="Pfam" id="PF11012">
    <property type="entry name" value="DUF2850"/>
    <property type="match status" value="1"/>
</dbReference>
<feature type="transmembrane region" description="Helical" evidence="2">
    <location>
        <begin position="6"/>
        <end position="28"/>
    </location>
</feature>
<sequence>MTKHHAFKAFFAFGFVVLLVGFSSLLYVSYQDYINPKHVYGRWVEIGAPSYQSDTLELNEKGVYRNNRLVATQFDFDGKRIEIHTGSGTTVYRIAGTFDSPQLQRLHPNSPTQRLIKAGYEDTVDMEGGGSAKKRRAALSDHFGNK</sequence>
<evidence type="ECO:0000313" key="3">
    <source>
        <dbReference type="EMBL" id="RTZ18070.1"/>
    </source>
</evidence>
<evidence type="ECO:0000256" key="2">
    <source>
        <dbReference type="SAM" id="Phobius"/>
    </source>
</evidence>
<accession>A0A3S0P933</accession>
<gene>
    <name evidence="3" type="ORF">EJ063_04585</name>
</gene>
<keyword evidence="2" id="KW-1133">Transmembrane helix</keyword>
<dbReference type="OrthoDB" id="5904443at2"/>
<dbReference type="AlphaFoldDB" id="A0A3S0P933"/>
<keyword evidence="2" id="KW-0812">Transmembrane</keyword>
<keyword evidence="2" id="KW-0472">Membrane</keyword>
<comment type="caution">
    <text evidence="3">The sequence shown here is derived from an EMBL/GenBank/DDBJ whole genome shotgun (WGS) entry which is preliminary data.</text>
</comment>
<reference evidence="3 4" key="1">
    <citation type="submission" date="2018-12" db="EMBL/GenBank/DDBJ databases">
        <title>Vibrio sp. isolated from China Sea.</title>
        <authorList>
            <person name="Li Y."/>
        </authorList>
    </citation>
    <scope>NUCLEOTIDE SEQUENCE [LARGE SCALE GENOMIC DNA]</scope>
    <source>
        <strain evidence="3 4">BEI207</strain>
    </source>
</reference>
<protein>
    <submittedName>
        <fullName evidence="3">DUF2850 domain-containing protein</fullName>
    </submittedName>
</protein>
<organism evidence="3 4">
    <name type="scientific">Vibrio aquaticus</name>
    <dbReference type="NCBI Taxonomy" id="2496559"/>
    <lineage>
        <taxon>Bacteria</taxon>
        <taxon>Pseudomonadati</taxon>
        <taxon>Pseudomonadota</taxon>
        <taxon>Gammaproteobacteria</taxon>
        <taxon>Vibrionales</taxon>
        <taxon>Vibrionaceae</taxon>
        <taxon>Vibrio</taxon>
    </lineage>
</organism>
<dbReference type="Proteomes" id="UP000268973">
    <property type="component" value="Unassembled WGS sequence"/>
</dbReference>
<name>A0A3S0P933_9VIBR</name>
<dbReference type="InterPro" id="IPR021271">
    <property type="entry name" value="DUF2850"/>
</dbReference>
<keyword evidence="4" id="KW-1185">Reference proteome</keyword>
<proteinExistence type="predicted"/>